<keyword evidence="1" id="KW-0949">S-adenosyl-L-methionine</keyword>
<keyword evidence="3" id="KW-0408">Iron</keyword>
<comment type="caution">
    <text evidence="7">The sequence shown here is derived from an EMBL/GenBank/DDBJ whole genome shotgun (WGS) entry which is preliminary data.</text>
</comment>
<reference evidence="7" key="1">
    <citation type="submission" date="2021-04" db="EMBL/GenBank/DDBJ databases">
        <title>Sequencing of actinobacteria type strains.</title>
        <authorList>
            <person name="Nguyen G.-S."/>
            <person name="Wentzel A."/>
        </authorList>
    </citation>
    <scope>NUCLEOTIDE SEQUENCE</scope>
    <source>
        <strain evidence="7">DSM 42095</strain>
    </source>
</reference>
<keyword evidence="8" id="KW-1185">Reference proteome</keyword>
<dbReference type="SFLD" id="SFLDG01067">
    <property type="entry name" value="SPASM/twitch_domain_containing"/>
    <property type="match status" value="1"/>
</dbReference>
<dbReference type="EMBL" id="JAGSMN010000003">
    <property type="protein sequence ID" value="MBR7671509.1"/>
    <property type="molecule type" value="Genomic_DNA"/>
</dbReference>
<evidence type="ECO:0000256" key="3">
    <source>
        <dbReference type="ARBA" id="ARBA00023004"/>
    </source>
</evidence>
<dbReference type="PROSITE" id="PS51918">
    <property type="entry name" value="RADICAL_SAM"/>
    <property type="match status" value="1"/>
</dbReference>
<keyword evidence="4" id="KW-0411">Iron-sulfur</keyword>
<keyword evidence="2" id="KW-0479">Metal-binding</keyword>
<dbReference type="InterPro" id="IPR007197">
    <property type="entry name" value="rSAM"/>
</dbReference>
<accession>A0A8T4IHY6</accession>
<dbReference type="CDD" id="cd01335">
    <property type="entry name" value="Radical_SAM"/>
    <property type="match status" value="1"/>
</dbReference>
<dbReference type="SFLD" id="SFLDS00029">
    <property type="entry name" value="Radical_SAM"/>
    <property type="match status" value="1"/>
</dbReference>
<dbReference type="Proteomes" id="UP000675554">
    <property type="component" value="Unassembled WGS sequence"/>
</dbReference>
<feature type="domain" description="Radical SAM core" evidence="6">
    <location>
        <begin position="12"/>
        <end position="219"/>
    </location>
</feature>
<dbReference type="PANTHER" id="PTHR11228">
    <property type="entry name" value="RADICAL SAM DOMAIN PROTEIN"/>
    <property type="match status" value="1"/>
</dbReference>
<name>A0A8T4IHY6_9ACTN</name>
<dbReference type="Pfam" id="PF13186">
    <property type="entry name" value="SPASM"/>
    <property type="match status" value="1"/>
</dbReference>
<evidence type="ECO:0000313" key="8">
    <source>
        <dbReference type="Proteomes" id="UP000675554"/>
    </source>
</evidence>
<dbReference type="GO" id="GO:0003824">
    <property type="term" value="F:catalytic activity"/>
    <property type="evidence" value="ECO:0007669"/>
    <property type="project" value="InterPro"/>
</dbReference>
<dbReference type="SFLD" id="SFLDG01216">
    <property type="entry name" value="thioether_bond_formation_requi"/>
    <property type="match status" value="1"/>
</dbReference>
<dbReference type="SFLD" id="SFLDF00365">
    <property type="entry name" value="thuricin_CD_(TrnCD-like)"/>
    <property type="match status" value="1"/>
</dbReference>
<dbReference type="GO" id="GO:0046872">
    <property type="term" value="F:metal ion binding"/>
    <property type="evidence" value="ECO:0007669"/>
    <property type="project" value="UniProtKB-KW"/>
</dbReference>
<evidence type="ECO:0000256" key="4">
    <source>
        <dbReference type="ARBA" id="ARBA00023014"/>
    </source>
</evidence>
<evidence type="ECO:0000256" key="2">
    <source>
        <dbReference type="ARBA" id="ARBA00022723"/>
    </source>
</evidence>
<feature type="region of interest" description="Disordered" evidence="5">
    <location>
        <begin position="275"/>
        <end position="297"/>
    </location>
</feature>
<protein>
    <submittedName>
        <fullName evidence="7">Radical SAM/SPASM domain-containing protein</fullName>
    </submittedName>
</protein>
<dbReference type="PANTHER" id="PTHR11228:SF7">
    <property type="entry name" value="PQQA PEPTIDE CYCLASE"/>
    <property type="match status" value="1"/>
</dbReference>
<dbReference type="InterPro" id="IPR058240">
    <property type="entry name" value="rSAM_sf"/>
</dbReference>
<dbReference type="SFLD" id="SFLDG01386">
    <property type="entry name" value="main_SPASM_domain-containing"/>
    <property type="match status" value="1"/>
</dbReference>
<organism evidence="7 8">
    <name type="scientific">Streptomyces daliensis</name>
    <dbReference type="NCBI Taxonomy" id="299421"/>
    <lineage>
        <taxon>Bacteria</taxon>
        <taxon>Bacillati</taxon>
        <taxon>Actinomycetota</taxon>
        <taxon>Actinomycetes</taxon>
        <taxon>Kitasatosporales</taxon>
        <taxon>Streptomycetaceae</taxon>
        <taxon>Streptomyces</taxon>
    </lineage>
</organism>
<evidence type="ECO:0000256" key="5">
    <source>
        <dbReference type="SAM" id="MobiDB-lite"/>
    </source>
</evidence>
<evidence type="ECO:0000259" key="6">
    <source>
        <dbReference type="PROSITE" id="PS51918"/>
    </source>
</evidence>
<evidence type="ECO:0000256" key="1">
    <source>
        <dbReference type="ARBA" id="ARBA00022691"/>
    </source>
</evidence>
<gene>
    <name evidence="7" type="ORF">KDA82_00340</name>
</gene>
<dbReference type="InterPro" id="IPR023885">
    <property type="entry name" value="4Fe4S-binding_SPASM_dom"/>
</dbReference>
<sequence>MTATVEEPSAEQRATEFLWLDLTRRCQLECTPCFNSSGPQGTHGTMTREDWIAVIGQAAECGVRRVQFIGGEPTMHPDALSLADRALALGLRVEVYSNLVHISEAWWALLQHKGASLATSYYSNRPDEHNAVTGRPSHARTLANIKKAMRLDIPLRAGIVAAHGSERAEEAKRELAELGVAHISIDRVRPFGRGAQGQAPDPSALCGQCGDGRAAVGPDGGVSPCVFSADWMGVGNVRSTPLPAILGGPELAEARATVRRAVRVQQAWCPPDRCDPGCEPNEECEPGVGRSECDPRN</sequence>
<dbReference type="GO" id="GO:0051536">
    <property type="term" value="F:iron-sulfur cluster binding"/>
    <property type="evidence" value="ECO:0007669"/>
    <property type="project" value="UniProtKB-KW"/>
</dbReference>
<dbReference type="InterPro" id="IPR050377">
    <property type="entry name" value="Radical_SAM_PqqE_MftC-like"/>
</dbReference>
<dbReference type="AlphaFoldDB" id="A0A8T4IHY6"/>
<dbReference type="Pfam" id="PF04055">
    <property type="entry name" value="Radical_SAM"/>
    <property type="match status" value="1"/>
</dbReference>
<proteinExistence type="predicted"/>
<dbReference type="InterPro" id="IPR013785">
    <property type="entry name" value="Aldolase_TIM"/>
</dbReference>
<dbReference type="Gene3D" id="3.20.20.70">
    <property type="entry name" value="Aldolase class I"/>
    <property type="match status" value="1"/>
</dbReference>
<dbReference type="SUPFAM" id="SSF102114">
    <property type="entry name" value="Radical SAM enzymes"/>
    <property type="match status" value="1"/>
</dbReference>
<evidence type="ECO:0000313" key="7">
    <source>
        <dbReference type="EMBL" id="MBR7671509.1"/>
    </source>
</evidence>